<keyword evidence="7" id="KW-0677">Repeat</keyword>
<evidence type="ECO:0000256" key="6">
    <source>
        <dbReference type="ARBA" id="ARBA00022723"/>
    </source>
</evidence>
<evidence type="ECO:0000256" key="9">
    <source>
        <dbReference type="RuleBase" id="RU365056"/>
    </source>
</evidence>
<dbReference type="FunFam" id="1.50.10.20:FF:000014">
    <property type="entry name" value="Protein farnesyltransferase subunit beta"/>
    <property type="match status" value="1"/>
</dbReference>
<dbReference type="EC" id="2.5.1.58" evidence="2 9"/>
<dbReference type="Pfam" id="PF00432">
    <property type="entry name" value="Prenyltrans"/>
    <property type="match status" value="1"/>
</dbReference>
<evidence type="ECO:0000313" key="13">
    <source>
        <dbReference type="Proteomes" id="UP000799779"/>
    </source>
</evidence>
<dbReference type="GO" id="GO:0004660">
    <property type="term" value="F:protein farnesyltransferase activity"/>
    <property type="evidence" value="ECO:0007669"/>
    <property type="project" value="UniProtKB-UniRule"/>
</dbReference>
<keyword evidence="6 9" id="KW-0479">Metal-binding</keyword>
<comment type="function">
    <text evidence="9">Catalyzes the transfer of a farnesyl moiety from farnesyl diphosphate to a cysteine at the fourth position from the C-terminus of several proteins. The beta subunit is responsible for peptide-binding.</text>
</comment>
<keyword evidence="13" id="KW-1185">Reference proteome</keyword>
<dbReference type="EMBL" id="ML977580">
    <property type="protein sequence ID" value="KAF2001966.1"/>
    <property type="molecule type" value="Genomic_DNA"/>
</dbReference>
<organism evidence="12 13">
    <name type="scientific">Amniculicola lignicola CBS 123094</name>
    <dbReference type="NCBI Taxonomy" id="1392246"/>
    <lineage>
        <taxon>Eukaryota</taxon>
        <taxon>Fungi</taxon>
        <taxon>Dikarya</taxon>
        <taxon>Ascomycota</taxon>
        <taxon>Pezizomycotina</taxon>
        <taxon>Dothideomycetes</taxon>
        <taxon>Pleosporomycetidae</taxon>
        <taxon>Pleosporales</taxon>
        <taxon>Amniculicolaceae</taxon>
        <taxon>Amniculicola</taxon>
    </lineage>
</organism>
<evidence type="ECO:0000256" key="10">
    <source>
        <dbReference type="SAM" id="MobiDB-lite"/>
    </source>
</evidence>
<comment type="catalytic activity">
    <reaction evidence="9">
        <text>L-cysteinyl-[protein] + (2E,6E)-farnesyl diphosphate = S-(2E,6E)-farnesyl-L-cysteinyl-[protein] + diphosphate</text>
        <dbReference type="Rhea" id="RHEA:13345"/>
        <dbReference type="Rhea" id="RHEA-COMP:10131"/>
        <dbReference type="Rhea" id="RHEA-COMP:11535"/>
        <dbReference type="ChEBI" id="CHEBI:29950"/>
        <dbReference type="ChEBI" id="CHEBI:33019"/>
        <dbReference type="ChEBI" id="CHEBI:86019"/>
        <dbReference type="ChEBI" id="CHEBI:175763"/>
    </reaction>
</comment>
<dbReference type="InterPro" id="IPR008930">
    <property type="entry name" value="Terpenoid_cyclase/PrenylTrfase"/>
</dbReference>
<dbReference type="InterPro" id="IPR045089">
    <property type="entry name" value="PGGT1B-like"/>
</dbReference>
<evidence type="ECO:0000256" key="2">
    <source>
        <dbReference type="ARBA" id="ARBA00012702"/>
    </source>
</evidence>
<reference evidence="12" key="1">
    <citation type="journal article" date="2020" name="Stud. Mycol.">
        <title>101 Dothideomycetes genomes: a test case for predicting lifestyles and emergence of pathogens.</title>
        <authorList>
            <person name="Haridas S."/>
            <person name="Albert R."/>
            <person name="Binder M."/>
            <person name="Bloem J."/>
            <person name="Labutti K."/>
            <person name="Salamov A."/>
            <person name="Andreopoulos B."/>
            <person name="Baker S."/>
            <person name="Barry K."/>
            <person name="Bills G."/>
            <person name="Bluhm B."/>
            <person name="Cannon C."/>
            <person name="Castanera R."/>
            <person name="Culley D."/>
            <person name="Daum C."/>
            <person name="Ezra D."/>
            <person name="Gonzalez J."/>
            <person name="Henrissat B."/>
            <person name="Kuo A."/>
            <person name="Liang C."/>
            <person name="Lipzen A."/>
            <person name="Lutzoni F."/>
            <person name="Magnuson J."/>
            <person name="Mondo S."/>
            <person name="Nolan M."/>
            <person name="Ohm R."/>
            <person name="Pangilinan J."/>
            <person name="Park H.-J."/>
            <person name="Ramirez L."/>
            <person name="Alfaro M."/>
            <person name="Sun H."/>
            <person name="Tritt A."/>
            <person name="Yoshinaga Y."/>
            <person name="Zwiers L.-H."/>
            <person name="Turgeon B."/>
            <person name="Goodwin S."/>
            <person name="Spatafora J."/>
            <person name="Crous P."/>
            <person name="Grigoriev I."/>
        </authorList>
    </citation>
    <scope>NUCLEOTIDE SEQUENCE</scope>
    <source>
        <strain evidence="12">CBS 123094</strain>
    </source>
</reference>
<dbReference type="Gene3D" id="1.50.10.20">
    <property type="match status" value="1"/>
</dbReference>
<dbReference type="GO" id="GO:0008270">
    <property type="term" value="F:zinc ion binding"/>
    <property type="evidence" value="ECO:0007669"/>
    <property type="project" value="UniProtKB-UniRule"/>
</dbReference>
<evidence type="ECO:0000259" key="11">
    <source>
        <dbReference type="Pfam" id="PF00432"/>
    </source>
</evidence>
<dbReference type="CDD" id="cd02893">
    <property type="entry name" value="FTase"/>
    <property type="match status" value="1"/>
</dbReference>
<dbReference type="SUPFAM" id="SSF48239">
    <property type="entry name" value="Terpenoid cyclases/Protein prenyltransferases"/>
    <property type="match status" value="1"/>
</dbReference>
<proteinExistence type="inferred from homology"/>
<dbReference type="AlphaFoldDB" id="A0A6A5WWG1"/>
<keyword evidence="4 9" id="KW-0637">Prenyltransferase</keyword>
<dbReference type="InterPro" id="IPR026872">
    <property type="entry name" value="FTB"/>
</dbReference>
<keyword evidence="5 9" id="KW-0808">Transferase</keyword>
<comment type="subunit">
    <text evidence="9">Heterodimer of an alpha and a beta subunit.</text>
</comment>
<sequence>MSALAGQDQELPQPPPPPRPTLQEVTAAEDRIEELSDSEWESQDSEAQDSDTMATPKITPSEYVRSVTIPIQDKLATGTTEVQDETLEAVLPFLQGNPNDFELNMFGLPTLRKEAHIKFLKHALGRYPSNFAAMDAARPWLLYWSLQGLTALGHDVSEYGERVVSTFAPFQHPTGGFGGGHGQLPHLACSYAATLSLIIVGTPSAYDSINRRTMWHYLGRMKQPDGGFTMCPGGEEDTRGAFIALVIISLLNLPLDLPPDAPARKTGLTTFLDHLGDWIGRCQTFEGGISAAPGNEAHGAYAFCALGCLSIMGAPASTFNKYLDMPRLLHWMTARQSAPEGGFHGRTNKLVDGCYSHWIGGCWPLVEAAGYTNIWNRNALARYILAAAQFKKGGLVDKPGKRPDAYHTCYNLAGLSAAQWRFAYDGGVEVEGEVGKGDLGAAFCWRVEGEWEDQRVWGEGDTVRVVHPVFVVPWGKAEEARRYFEEKEGF</sequence>
<dbReference type="GO" id="GO:0097354">
    <property type="term" value="P:prenylation"/>
    <property type="evidence" value="ECO:0007669"/>
    <property type="project" value="UniProtKB-UniRule"/>
</dbReference>
<evidence type="ECO:0000256" key="1">
    <source>
        <dbReference type="ARBA" id="ARBA00010497"/>
    </source>
</evidence>
<dbReference type="Proteomes" id="UP000799779">
    <property type="component" value="Unassembled WGS sequence"/>
</dbReference>
<dbReference type="PANTHER" id="PTHR11774">
    <property type="entry name" value="GERANYLGERANYL TRANSFERASE TYPE BETA SUBUNIT"/>
    <property type="match status" value="1"/>
</dbReference>
<gene>
    <name evidence="12" type="ORF">P154DRAFT_156632</name>
</gene>
<dbReference type="PANTHER" id="PTHR11774:SF6">
    <property type="entry name" value="PROTEIN FARNESYLTRANSFERASE SUBUNIT BETA"/>
    <property type="match status" value="1"/>
</dbReference>
<comment type="cofactor">
    <cofactor evidence="9">
        <name>Zn(2+)</name>
        <dbReference type="ChEBI" id="CHEBI:29105"/>
    </cofactor>
    <text evidence="9">Binds 1 zinc ion per subunit.</text>
</comment>
<feature type="domain" description="Prenyltransferase alpha-alpha toroid" evidence="11">
    <location>
        <begin position="111"/>
        <end position="471"/>
    </location>
</feature>
<dbReference type="InterPro" id="IPR001330">
    <property type="entry name" value="Prenyltrans"/>
</dbReference>
<accession>A0A6A5WWG1</accession>
<dbReference type="OrthoDB" id="10261146at2759"/>
<evidence type="ECO:0000256" key="5">
    <source>
        <dbReference type="ARBA" id="ARBA00022679"/>
    </source>
</evidence>
<comment type="similarity">
    <text evidence="1 9">Belongs to the protein prenyltransferase subunit beta family.</text>
</comment>
<evidence type="ECO:0000256" key="8">
    <source>
        <dbReference type="ARBA" id="ARBA00022833"/>
    </source>
</evidence>
<name>A0A6A5WWG1_9PLEO</name>
<keyword evidence="8 9" id="KW-0862">Zinc</keyword>
<feature type="region of interest" description="Disordered" evidence="10">
    <location>
        <begin position="1"/>
        <end position="59"/>
    </location>
</feature>
<feature type="compositionally biased region" description="Acidic residues" evidence="10">
    <location>
        <begin position="35"/>
        <end position="49"/>
    </location>
</feature>
<evidence type="ECO:0000256" key="7">
    <source>
        <dbReference type="ARBA" id="ARBA00022737"/>
    </source>
</evidence>
<dbReference type="GO" id="GO:0005965">
    <property type="term" value="C:protein farnesyltransferase complex"/>
    <property type="evidence" value="ECO:0007669"/>
    <property type="project" value="UniProtKB-UniRule"/>
</dbReference>
<evidence type="ECO:0000256" key="3">
    <source>
        <dbReference type="ARBA" id="ARBA00015798"/>
    </source>
</evidence>
<evidence type="ECO:0000256" key="4">
    <source>
        <dbReference type="ARBA" id="ARBA00022602"/>
    </source>
</evidence>
<protein>
    <recommendedName>
        <fullName evidence="3 9">Protein farnesyltransferase subunit beta</fullName>
        <shortName evidence="9">FTase-beta</shortName>
        <ecNumber evidence="2 9">2.5.1.58</ecNumber>
    </recommendedName>
</protein>
<evidence type="ECO:0000313" key="12">
    <source>
        <dbReference type="EMBL" id="KAF2001966.1"/>
    </source>
</evidence>